<gene>
    <name evidence="2" type="ORF">PPIS_a0628</name>
</gene>
<protein>
    <submittedName>
        <fullName evidence="2">Uncharacterized protein</fullName>
    </submittedName>
</protein>
<accession>A0ABM6NAV7</accession>
<keyword evidence="3" id="KW-1185">Reference proteome</keyword>
<organism evidence="2 3">
    <name type="scientific">Pseudoalteromonas piscicida</name>
    <dbReference type="NCBI Taxonomy" id="43662"/>
    <lineage>
        <taxon>Bacteria</taxon>
        <taxon>Pseudomonadati</taxon>
        <taxon>Pseudomonadota</taxon>
        <taxon>Gammaproteobacteria</taxon>
        <taxon>Alteromonadales</taxon>
        <taxon>Pseudoalteromonadaceae</taxon>
        <taxon>Pseudoalteromonas</taxon>
    </lineage>
</organism>
<name>A0ABM6NAV7_PSEO7</name>
<evidence type="ECO:0000313" key="2">
    <source>
        <dbReference type="EMBL" id="ATD05892.1"/>
    </source>
</evidence>
<sequence length="218" mass="23277">MFKKSYLCASIGIVMSMGVSASQIEETNDGVVGADLQSGLINTPARPIDSGCCDYRYPSRPCLEPLSDQKVLTEAEVAESFNLLSAEPIYVGGARYQLTKSDMKPIYSFEPIYGPCPGNPPEYIRVLKGYEVELPVDGDFGQDLIYEVTGRASTSVSMSVSCGTGSSAFTLSDSGTKLIISKRLNTGGTCSKMHIKAKAARGALTSLDLTVAVYTPLQ</sequence>
<proteinExistence type="predicted"/>
<dbReference type="EMBL" id="CP011924">
    <property type="protein sequence ID" value="ATD05892.1"/>
    <property type="molecule type" value="Genomic_DNA"/>
</dbReference>
<keyword evidence="1" id="KW-0732">Signal</keyword>
<dbReference type="Proteomes" id="UP000016521">
    <property type="component" value="Chromosome I"/>
</dbReference>
<evidence type="ECO:0000313" key="3">
    <source>
        <dbReference type="Proteomes" id="UP000016521"/>
    </source>
</evidence>
<reference evidence="2 3" key="1">
    <citation type="submission" date="2015-06" db="EMBL/GenBank/DDBJ databases">
        <authorList>
            <person name="Xie B.-B."/>
            <person name="Rong J.-C."/>
            <person name="Qin Q.-L."/>
            <person name="Zhang Y.-Z."/>
        </authorList>
    </citation>
    <scope>NUCLEOTIDE SEQUENCE [LARGE SCALE GENOMIC DNA]</scope>
    <source>
        <strain evidence="2 3">JCM 20779</strain>
    </source>
</reference>
<dbReference type="RefSeq" id="WP_010369048.1">
    <property type="nucleotide sequence ID" value="NZ_CP011924.1"/>
</dbReference>
<evidence type="ECO:0000256" key="1">
    <source>
        <dbReference type="SAM" id="SignalP"/>
    </source>
</evidence>
<feature type="signal peptide" evidence="1">
    <location>
        <begin position="1"/>
        <end position="21"/>
    </location>
</feature>
<feature type="chain" id="PRO_5046531929" evidence="1">
    <location>
        <begin position="22"/>
        <end position="218"/>
    </location>
</feature>